<evidence type="ECO:0000256" key="1">
    <source>
        <dbReference type="SAM" id="MobiDB-lite"/>
    </source>
</evidence>
<evidence type="ECO:0000313" key="3">
    <source>
        <dbReference type="EMBL" id="MCV2369004.1"/>
    </source>
</evidence>
<keyword evidence="4" id="KW-1185">Reference proteome</keyword>
<comment type="caution">
    <text evidence="3">The sequence shown here is derived from an EMBL/GenBank/DDBJ whole genome shotgun (WGS) entry which is preliminary data.</text>
</comment>
<dbReference type="RefSeq" id="WP_263571588.1">
    <property type="nucleotide sequence ID" value="NZ_JAJIRN010000005.1"/>
</dbReference>
<name>A0ABT2YG32_9BURK</name>
<gene>
    <name evidence="3" type="ORF">LNV07_13025</name>
</gene>
<reference evidence="3 4" key="1">
    <citation type="submission" date="2021-11" db="EMBL/GenBank/DDBJ databases">
        <authorList>
            <person name="Liang Q."/>
            <person name="Mou H."/>
            <person name="Liu Z."/>
        </authorList>
    </citation>
    <scope>NUCLEOTIDE SEQUENCE [LARGE SCALE GENOMIC DNA]</scope>
    <source>
        <strain evidence="3 4">CHU3</strain>
    </source>
</reference>
<protein>
    <submittedName>
        <fullName evidence="3">DUF2069 domain-containing protein</fullName>
    </submittedName>
</protein>
<organism evidence="3 4">
    <name type="scientific">Roseateles oligotrophus</name>
    <dbReference type="NCBI Taxonomy" id="1769250"/>
    <lineage>
        <taxon>Bacteria</taxon>
        <taxon>Pseudomonadati</taxon>
        <taxon>Pseudomonadota</taxon>
        <taxon>Betaproteobacteria</taxon>
        <taxon>Burkholderiales</taxon>
        <taxon>Sphaerotilaceae</taxon>
        <taxon>Roseateles</taxon>
    </lineage>
</organism>
<feature type="transmembrane region" description="Helical" evidence="2">
    <location>
        <begin position="26"/>
        <end position="45"/>
    </location>
</feature>
<dbReference type="Proteomes" id="UP001209701">
    <property type="component" value="Unassembled WGS sequence"/>
</dbReference>
<dbReference type="InterPro" id="IPR018643">
    <property type="entry name" value="DUF2069_membrane"/>
</dbReference>
<keyword evidence="2" id="KW-0812">Transmembrane</keyword>
<feature type="region of interest" description="Disordered" evidence="1">
    <location>
        <begin position="1"/>
        <end position="20"/>
    </location>
</feature>
<dbReference type="Pfam" id="PF09842">
    <property type="entry name" value="DUF2069"/>
    <property type="match status" value="1"/>
</dbReference>
<keyword evidence="2" id="KW-0472">Membrane</keyword>
<proteinExistence type="predicted"/>
<keyword evidence="2" id="KW-1133">Transmembrane helix</keyword>
<feature type="transmembrane region" description="Helical" evidence="2">
    <location>
        <begin position="81"/>
        <end position="99"/>
    </location>
</feature>
<sequence length="143" mass="15654">MSAYSSQNPPSPPQSQRTQASSREAFSRNLALGALIALFILSLAWELWLAPTGRGTLAIKALPLALPMLGLWRYRLYTFRWLSLMIWLYFAEGAVRAASEGGVGMRLAMVEVFLSVLIFVACAMQVRLRLAAAKAHTAGDEPA</sequence>
<accession>A0ABT2YG32</accession>
<dbReference type="EMBL" id="JAJIRN010000005">
    <property type="protein sequence ID" value="MCV2369004.1"/>
    <property type="molecule type" value="Genomic_DNA"/>
</dbReference>
<evidence type="ECO:0000313" key="4">
    <source>
        <dbReference type="Proteomes" id="UP001209701"/>
    </source>
</evidence>
<evidence type="ECO:0000256" key="2">
    <source>
        <dbReference type="SAM" id="Phobius"/>
    </source>
</evidence>
<feature type="transmembrane region" description="Helical" evidence="2">
    <location>
        <begin position="105"/>
        <end position="124"/>
    </location>
</feature>